<sequence length="387" mass="41611">MSQAESGRDVPSENLVAALERALDGAGELRTLREQARREQQTHRYGLPDPREVTDTDRREFVQSGALAAAAGMAAEVSRLIASADPDPLTLEEMEVDVDRIAATYMTTPHEVLTPRVLDGWRGAETALAGRVSLASRKRVTVLAGQYSYYLARLAFNTGDDVAARRFAVLASQYADDVGDPLLTGSVAGLRSSIAYYGGRFHMAADLAAQARRSAHPYMRARLAAYEARARAATGDVDGARAALAAMTDAVFDSAPMFGEPPFDVEAVAGFTAVVAGRLGDGERAEAHARQSIAILETRNGYPEDYGNTLAALSVALLLRPRPEPEEAAAVAMRALDVVATFPTRTVVQRARDLSGLFAEHRELPPVVDFRERLATEAPRLMLTAGT</sequence>
<accession>A0A1C3NWU6</accession>
<evidence type="ECO:0000313" key="1">
    <source>
        <dbReference type="EMBL" id="SBW21572.1"/>
    </source>
</evidence>
<dbReference type="Proteomes" id="UP000199013">
    <property type="component" value="Unassembled WGS sequence"/>
</dbReference>
<organism evidence="1 2">
    <name type="scientific">Candidatus Protofrankia californiensis</name>
    <dbReference type="NCBI Taxonomy" id="1839754"/>
    <lineage>
        <taxon>Bacteria</taxon>
        <taxon>Bacillati</taxon>
        <taxon>Actinomycetota</taxon>
        <taxon>Actinomycetes</taxon>
        <taxon>Frankiales</taxon>
        <taxon>Frankiaceae</taxon>
        <taxon>Protofrankia</taxon>
    </lineage>
</organism>
<protein>
    <submittedName>
        <fullName evidence="1">Uncharacterized protein</fullName>
    </submittedName>
</protein>
<reference evidence="2" key="1">
    <citation type="submission" date="2016-02" db="EMBL/GenBank/DDBJ databases">
        <authorList>
            <person name="Wibberg D."/>
        </authorList>
    </citation>
    <scope>NUCLEOTIDE SEQUENCE [LARGE SCALE GENOMIC DNA]</scope>
</reference>
<proteinExistence type="predicted"/>
<gene>
    <name evidence="1" type="ORF">FDG2_2047</name>
</gene>
<evidence type="ECO:0000313" key="2">
    <source>
        <dbReference type="Proteomes" id="UP000199013"/>
    </source>
</evidence>
<dbReference type="EMBL" id="FLUV01000860">
    <property type="protein sequence ID" value="SBW21572.1"/>
    <property type="molecule type" value="Genomic_DNA"/>
</dbReference>
<dbReference type="AlphaFoldDB" id="A0A1C3NWU6"/>
<keyword evidence="2" id="KW-1185">Reference proteome</keyword>
<name>A0A1C3NWU6_9ACTN</name>